<evidence type="ECO:0000313" key="3">
    <source>
        <dbReference type="Proteomes" id="UP000219922"/>
    </source>
</evidence>
<evidence type="ECO:0000256" key="1">
    <source>
        <dbReference type="SAM" id="Phobius"/>
    </source>
</evidence>
<comment type="caution">
    <text evidence="2">The sequence shown here is derived from an EMBL/GenBank/DDBJ whole genome shotgun (WGS) entry which is preliminary data.</text>
</comment>
<feature type="transmembrane region" description="Helical" evidence="1">
    <location>
        <begin position="115"/>
        <end position="137"/>
    </location>
</feature>
<dbReference type="PANTHER" id="PTHR36434">
    <property type="entry name" value="MEMBRANE PROTEASE YUGP-RELATED"/>
    <property type="match status" value="1"/>
</dbReference>
<dbReference type="EMBL" id="NVMX01000106">
    <property type="protein sequence ID" value="PDZ94826.1"/>
    <property type="molecule type" value="Genomic_DNA"/>
</dbReference>
<dbReference type="RefSeq" id="WP_098006591.1">
    <property type="nucleotide sequence ID" value="NZ_NVMX01000106.1"/>
</dbReference>
<gene>
    <name evidence="2" type="ORF">CON36_31720</name>
</gene>
<dbReference type="AlphaFoldDB" id="A0A9X6STI8"/>
<keyword evidence="2" id="KW-0378">Hydrolase</keyword>
<reference evidence="2 3" key="1">
    <citation type="submission" date="2017-09" db="EMBL/GenBank/DDBJ databases">
        <title>Large-scale bioinformatics analysis of Bacillus genomes uncovers conserved roles of natural products in bacterial physiology.</title>
        <authorList>
            <consortium name="Agbiome Team Llc"/>
            <person name="Bleich R.M."/>
            <person name="Grubbs K.J."/>
            <person name="Santa Maria K.C."/>
            <person name="Allen S.E."/>
            <person name="Farag S."/>
            <person name="Shank E.A."/>
            <person name="Bowers A."/>
        </authorList>
    </citation>
    <scope>NUCLEOTIDE SEQUENCE [LARGE SCALE GENOMIC DNA]</scope>
    <source>
        <strain evidence="2 3">AFS092789</strain>
    </source>
</reference>
<feature type="transmembrane region" description="Helical" evidence="1">
    <location>
        <begin position="192"/>
        <end position="216"/>
    </location>
</feature>
<keyword evidence="2" id="KW-0645">Protease</keyword>
<name>A0A9X6STI8_BACCE</name>
<proteinExistence type="predicted"/>
<sequence length="225" mass="24615">MKLIIYFIIITLIPLFIHMRLKQTYSKHLKIGISSNLTGAEVARKILDANGLYHVQIEETEGTLSDHYDPSVKIVRLSSDNYWGNSIAGASVAAHEVGHAIQDAKNYSFLRFRHSFVPVANIGSGLSFPLIIIGSLLSSANLLLLGILAMGLAVLFQVITLPVEFDASKRAMVQMVETGIIQKEEKRGAKKVLNAAAMTYVAATAIAVLELLRFVLQFVGMTSND</sequence>
<feature type="transmembrane region" description="Helical" evidence="1">
    <location>
        <begin position="143"/>
        <end position="165"/>
    </location>
</feature>
<dbReference type="Pfam" id="PF04298">
    <property type="entry name" value="Zn_peptidase_2"/>
    <property type="match status" value="1"/>
</dbReference>
<dbReference type="InterPro" id="IPR007395">
    <property type="entry name" value="Zn_peptidase_2"/>
</dbReference>
<feature type="transmembrane region" description="Helical" evidence="1">
    <location>
        <begin position="6"/>
        <end position="21"/>
    </location>
</feature>
<protein>
    <submittedName>
        <fullName evidence="2">Zn-dependent protease</fullName>
    </submittedName>
</protein>
<keyword evidence="1" id="KW-0812">Transmembrane</keyword>
<evidence type="ECO:0000313" key="2">
    <source>
        <dbReference type="EMBL" id="PDZ94826.1"/>
    </source>
</evidence>
<organism evidence="2 3">
    <name type="scientific">Bacillus cereus</name>
    <dbReference type="NCBI Taxonomy" id="1396"/>
    <lineage>
        <taxon>Bacteria</taxon>
        <taxon>Bacillati</taxon>
        <taxon>Bacillota</taxon>
        <taxon>Bacilli</taxon>
        <taxon>Bacillales</taxon>
        <taxon>Bacillaceae</taxon>
        <taxon>Bacillus</taxon>
        <taxon>Bacillus cereus group</taxon>
    </lineage>
</organism>
<dbReference type="Proteomes" id="UP000219922">
    <property type="component" value="Unassembled WGS sequence"/>
</dbReference>
<dbReference type="PANTHER" id="PTHR36434:SF1">
    <property type="entry name" value="MEMBRANE PROTEASE YUGP-RELATED"/>
    <property type="match status" value="1"/>
</dbReference>
<keyword evidence="1" id="KW-1133">Transmembrane helix</keyword>
<dbReference type="GO" id="GO:0006508">
    <property type="term" value="P:proteolysis"/>
    <property type="evidence" value="ECO:0007669"/>
    <property type="project" value="UniProtKB-KW"/>
</dbReference>
<keyword evidence="1" id="KW-0472">Membrane</keyword>
<accession>A0A9X6STI8</accession>
<dbReference type="GO" id="GO:0008233">
    <property type="term" value="F:peptidase activity"/>
    <property type="evidence" value="ECO:0007669"/>
    <property type="project" value="UniProtKB-KW"/>
</dbReference>